<dbReference type="EMBL" id="PQFF01000197">
    <property type="protein sequence ID" value="RHZ75628.1"/>
    <property type="molecule type" value="Genomic_DNA"/>
</dbReference>
<gene>
    <name evidence="2" type="ORF">Glove_212g12</name>
</gene>
<feature type="region of interest" description="Disordered" evidence="1">
    <location>
        <begin position="36"/>
        <end position="55"/>
    </location>
</feature>
<evidence type="ECO:0000313" key="3">
    <source>
        <dbReference type="Proteomes" id="UP000266861"/>
    </source>
</evidence>
<reference evidence="2 3" key="1">
    <citation type="submission" date="2018-08" db="EMBL/GenBank/DDBJ databases">
        <title>Genome and evolution of the arbuscular mycorrhizal fungus Diversispora epigaea (formerly Glomus versiforme) and its bacterial endosymbionts.</title>
        <authorList>
            <person name="Sun X."/>
            <person name="Fei Z."/>
            <person name="Harrison M."/>
        </authorList>
    </citation>
    <scope>NUCLEOTIDE SEQUENCE [LARGE SCALE GENOMIC DNA]</scope>
    <source>
        <strain evidence="2 3">IT104</strain>
    </source>
</reference>
<comment type="caution">
    <text evidence="2">The sequence shown here is derived from an EMBL/GenBank/DDBJ whole genome shotgun (WGS) entry which is preliminary data.</text>
</comment>
<keyword evidence="3" id="KW-1185">Reference proteome</keyword>
<protein>
    <submittedName>
        <fullName evidence="2">Uncharacterized protein</fullName>
    </submittedName>
</protein>
<sequence>MFQRRSSSSVRFNVWSSWIRWMDRIRRNNNLKSKPKSSLIKRNYSKSKSRNTKDDNYNNVLKFECIKLNKSRLNENKMGIVALSFQSGVISPEVFGAISLGIKATNKTIEFSFSTFKNN</sequence>
<proteinExistence type="predicted"/>
<evidence type="ECO:0000313" key="2">
    <source>
        <dbReference type="EMBL" id="RHZ75628.1"/>
    </source>
</evidence>
<dbReference type="Proteomes" id="UP000266861">
    <property type="component" value="Unassembled WGS sequence"/>
</dbReference>
<evidence type="ECO:0000256" key="1">
    <source>
        <dbReference type="SAM" id="MobiDB-lite"/>
    </source>
</evidence>
<accession>A0A397IN41</accession>
<name>A0A397IN41_9GLOM</name>
<dbReference type="AlphaFoldDB" id="A0A397IN41"/>
<organism evidence="2 3">
    <name type="scientific">Diversispora epigaea</name>
    <dbReference type="NCBI Taxonomy" id="1348612"/>
    <lineage>
        <taxon>Eukaryota</taxon>
        <taxon>Fungi</taxon>
        <taxon>Fungi incertae sedis</taxon>
        <taxon>Mucoromycota</taxon>
        <taxon>Glomeromycotina</taxon>
        <taxon>Glomeromycetes</taxon>
        <taxon>Diversisporales</taxon>
        <taxon>Diversisporaceae</taxon>
        <taxon>Diversispora</taxon>
    </lineage>
</organism>